<sequence>MSSDRQAAPAAAATVTVRDLVEEGKKRIVFLVVCVVGLSYLMSLTSSSVLVNLPAAAVMIIIFRYWSLDFEMRRKAAIYKSKPSSVYVSSEKKRSEGPIIVVEKPDWRRKVNSPIVEDAIDQFTRHIVSEWVTDLWYSRITPDKQGPEELVQIMNGVLGEISCRMRNINLIDLLTRDVINLLCSHLELFRATKAKIEKQHSRSLTIEERDRELKFVLNAENKLHPSLFSAEAEHKVLQHLVNGLMSITFKPEDLQCSLFIYVVRELLACAVMRPVLNLVSPRFINERIESLVISLSKTQKVMGAAEVGSQPKPNGSTKISSDHFSRFLDHSDKGVELVQLKKDCPTASGEKHETDITNGNVISKDPLLSMDARSTRSWSALPSEDHTGEGKGIQRHRSGGEWGEMLDALSRRKTEALAPEHFDNMWAKGRNYRRKEVSDQSADKISQGSLDQSKEFSRKKKDLDCKVSGSNKLTIANENCFQSGCHNQNSSYRDEDEHEIIQSDEVESSVSTSSYTTGDEEISAVTGLDSPSVRVWDAKNKKNVTNIHHPLEVFDGRKPRRARKKNHHSQKLTKAMSVRKRSRSISQKAHVWQEVERTSFLSGDGQDILNSSIGNIKHDDSSDDSGAEMVNRISSGSTASSFLSSTSLPESYNLTANPSKNSIIADSFLTLRCEVLGANIVKSGSKTFAVYSISVTDVNGYSWSIKRRFRHFEELHRRLKEFPEYNLHLPPKHFLSAGLDVSVIQERCKLLDKYLKNLMQLPTVSSSIEVWDFLSVDSQTYIFSNPLSIIETLSVNFVVTAHERNKNYQSNVGIVRDPVSSKKEHLDAVKKETAFGIKHEGMPERSQMNAKSLALSPPKKPLNVVRKTLEDSSSDSDSTTHRSLISHKNLGKMSNSGQAGFNASSELHTDAASDPTLPSEWVPPNLSLPILNLVDVIFQLQDGGWIRRKAFWVAKRVLQLGMGDAFDDWLIEKIQLLRRGSVLPRLSSIKWMNDILWPDGIFLTKHPRRQKPPLSASPSQSPSHGRPPTPLSSPKMENVEMMDDTQQKEAERRAKFVYDLMIDKAPAAVVGLVGHKEYEQCAKDLYYFIQSSVAMKQLAFDLLQLLLLSAFPELDYVFRQLHEEKEKFGELKLD</sequence>
<feature type="compositionally biased region" description="Basic and acidic residues" evidence="3">
    <location>
        <begin position="834"/>
        <end position="843"/>
    </location>
</feature>
<evidence type="ECO:0000256" key="2">
    <source>
        <dbReference type="ARBA" id="ARBA00022490"/>
    </source>
</evidence>
<feature type="region of interest" description="Disordered" evidence="3">
    <location>
        <begin position="434"/>
        <end position="462"/>
    </location>
</feature>
<dbReference type="GO" id="GO:0035091">
    <property type="term" value="F:phosphatidylinositol binding"/>
    <property type="evidence" value="ECO:0007669"/>
    <property type="project" value="InterPro"/>
</dbReference>
<evidence type="ECO:0000256" key="3">
    <source>
        <dbReference type="SAM" id="MobiDB-lite"/>
    </source>
</evidence>
<proteinExistence type="predicted"/>
<dbReference type="OMA" id="ENFDNHS"/>
<dbReference type="InterPro" id="IPR051837">
    <property type="entry name" value="SortingNexin/PXDomain-PKLike"/>
</dbReference>
<feature type="domain" description="PX" evidence="5">
    <location>
        <begin position="669"/>
        <end position="781"/>
    </location>
</feature>
<feature type="region of interest" description="Disordered" evidence="3">
    <location>
        <begin position="1008"/>
        <end position="1037"/>
    </location>
</feature>
<dbReference type="PROSITE" id="PS50195">
    <property type="entry name" value="PX"/>
    <property type="match status" value="1"/>
</dbReference>
<keyword evidence="8" id="KW-1185">Reference proteome</keyword>
<dbReference type="InterPro" id="IPR001683">
    <property type="entry name" value="PX_dom"/>
</dbReference>
<feature type="compositionally biased region" description="Basic and acidic residues" evidence="3">
    <location>
        <begin position="452"/>
        <end position="462"/>
    </location>
</feature>
<dbReference type="GO" id="GO:0016020">
    <property type="term" value="C:membrane"/>
    <property type="evidence" value="ECO:0007669"/>
    <property type="project" value="UniProtKB-ARBA"/>
</dbReference>
<dbReference type="EMBL" id="HG739086">
    <property type="protein sequence ID" value="CDO98036.1"/>
    <property type="molecule type" value="Genomic_DNA"/>
</dbReference>
<dbReference type="InterPro" id="IPR003114">
    <property type="entry name" value="Phox_assoc"/>
</dbReference>
<evidence type="ECO:0000256" key="1">
    <source>
        <dbReference type="ARBA" id="ARBA00004496"/>
    </source>
</evidence>
<dbReference type="Proteomes" id="UP000295252">
    <property type="component" value="Chromosome VI"/>
</dbReference>
<gene>
    <name evidence="7" type="ORF">GSCOC_T00022009001</name>
</gene>
<dbReference type="PhylomeDB" id="A0A068TP52"/>
<feature type="compositionally biased region" description="Polar residues" evidence="3">
    <location>
        <begin position="892"/>
        <end position="906"/>
    </location>
</feature>
<dbReference type="Pfam" id="PF00787">
    <property type="entry name" value="PX"/>
    <property type="match status" value="1"/>
</dbReference>
<feature type="compositionally biased region" description="Low complexity" evidence="3">
    <location>
        <begin position="1012"/>
        <end position="1023"/>
    </location>
</feature>
<dbReference type="PANTHER" id="PTHR22999">
    <property type="entry name" value="PX SERINE/THREONINE KINASE PXK"/>
    <property type="match status" value="1"/>
</dbReference>
<dbReference type="InterPro" id="IPR013937">
    <property type="entry name" value="Sorting_nexin_C"/>
</dbReference>
<dbReference type="Gramene" id="CDO98036">
    <property type="protein sequence ID" value="CDO98036"/>
    <property type="gene ID" value="GSCOC_T00022009001"/>
</dbReference>
<feature type="region of interest" description="Disordered" evidence="3">
    <location>
        <begin position="373"/>
        <end position="400"/>
    </location>
</feature>
<dbReference type="OrthoDB" id="120967at2759"/>
<dbReference type="SUPFAM" id="SSF64268">
    <property type="entry name" value="PX domain"/>
    <property type="match status" value="1"/>
</dbReference>
<evidence type="ECO:0000259" key="6">
    <source>
        <dbReference type="PROSITE" id="PS51207"/>
    </source>
</evidence>
<dbReference type="SMART" id="SM00313">
    <property type="entry name" value="PXA"/>
    <property type="match status" value="1"/>
</dbReference>
<dbReference type="SMART" id="SM00312">
    <property type="entry name" value="PX"/>
    <property type="match status" value="1"/>
</dbReference>
<organism evidence="7 8">
    <name type="scientific">Coffea canephora</name>
    <name type="common">Robusta coffee</name>
    <dbReference type="NCBI Taxonomy" id="49390"/>
    <lineage>
        <taxon>Eukaryota</taxon>
        <taxon>Viridiplantae</taxon>
        <taxon>Streptophyta</taxon>
        <taxon>Embryophyta</taxon>
        <taxon>Tracheophyta</taxon>
        <taxon>Spermatophyta</taxon>
        <taxon>Magnoliopsida</taxon>
        <taxon>eudicotyledons</taxon>
        <taxon>Gunneridae</taxon>
        <taxon>Pentapetalae</taxon>
        <taxon>asterids</taxon>
        <taxon>lamiids</taxon>
        <taxon>Gentianales</taxon>
        <taxon>Rubiaceae</taxon>
        <taxon>Ixoroideae</taxon>
        <taxon>Gardenieae complex</taxon>
        <taxon>Bertiereae - Coffeeae clade</taxon>
        <taxon>Coffeeae</taxon>
        <taxon>Coffea</taxon>
    </lineage>
</organism>
<dbReference type="GO" id="GO:0005768">
    <property type="term" value="C:endosome"/>
    <property type="evidence" value="ECO:0007669"/>
    <property type="project" value="UniProtKB-ARBA"/>
</dbReference>
<feature type="transmembrane region" description="Helical" evidence="4">
    <location>
        <begin position="28"/>
        <end position="43"/>
    </location>
</feature>
<evidence type="ECO:0008006" key="9">
    <source>
        <dbReference type="Google" id="ProtNLM"/>
    </source>
</evidence>
<reference evidence="8" key="1">
    <citation type="journal article" date="2014" name="Science">
        <title>The coffee genome provides insight into the convergent evolution of caffeine biosynthesis.</title>
        <authorList>
            <person name="Denoeud F."/>
            <person name="Carretero-Paulet L."/>
            <person name="Dereeper A."/>
            <person name="Droc G."/>
            <person name="Guyot R."/>
            <person name="Pietrella M."/>
            <person name="Zheng C."/>
            <person name="Alberti A."/>
            <person name="Anthony F."/>
            <person name="Aprea G."/>
            <person name="Aury J.M."/>
            <person name="Bento P."/>
            <person name="Bernard M."/>
            <person name="Bocs S."/>
            <person name="Campa C."/>
            <person name="Cenci A."/>
            <person name="Combes M.C."/>
            <person name="Crouzillat D."/>
            <person name="Da Silva C."/>
            <person name="Daddiego L."/>
            <person name="De Bellis F."/>
            <person name="Dussert S."/>
            <person name="Garsmeur O."/>
            <person name="Gayraud T."/>
            <person name="Guignon V."/>
            <person name="Jahn K."/>
            <person name="Jamilloux V."/>
            <person name="Joet T."/>
            <person name="Labadie K."/>
            <person name="Lan T."/>
            <person name="Leclercq J."/>
            <person name="Lepelley M."/>
            <person name="Leroy T."/>
            <person name="Li L.T."/>
            <person name="Librado P."/>
            <person name="Lopez L."/>
            <person name="Munoz A."/>
            <person name="Noel B."/>
            <person name="Pallavicini A."/>
            <person name="Perrotta G."/>
            <person name="Poncet V."/>
            <person name="Pot D."/>
            <person name="Priyono X."/>
            <person name="Rigoreau M."/>
            <person name="Rouard M."/>
            <person name="Rozas J."/>
            <person name="Tranchant-Dubreuil C."/>
            <person name="VanBuren R."/>
            <person name="Zhang Q."/>
            <person name="Andrade A.C."/>
            <person name="Argout X."/>
            <person name="Bertrand B."/>
            <person name="de Kochko A."/>
            <person name="Graziosi G."/>
            <person name="Henry R.J."/>
            <person name="Jayarama X."/>
            <person name="Ming R."/>
            <person name="Nagai C."/>
            <person name="Rounsley S."/>
            <person name="Sankoff D."/>
            <person name="Giuliano G."/>
            <person name="Albert V.A."/>
            <person name="Wincker P."/>
            <person name="Lashermes P."/>
        </authorList>
    </citation>
    <scope>NUCLEOTIDE SEQUENCE [LARGE SCALE GENOMIC DNA]</scope>
    <source>
        <strain evidence="8">cv. DH200-94</strain>
    </source>
</reference>
<keyword evidence="4" id="KW-0472">Membrane</keyword>
<dbReference type="STRING" id="49390.A0A068TP52"/>
<dbReference type="InterPro" id="IPR036871">
    <property type="entry name" value="PX_dom_sf"/>
</dbReference>
<dbReference type="Gene3D" id="3.30.1520.10">
    <property type="entry name" value="Phox-like domain"/>
    <property type="match status" value="1"/>
</dbReference>
<dbReference type="Pfam" id="PF08628">
    <property type="entry name" value="Nexin_C"/>
    <property type="match status" value="1"/>
</dbReference>
<keyword evidence="4" id="KW-0812">Transmembrane</keyword>
<accession>A0A068TP52</accession>
<evidence type="ECO:0000313" key="7">
    <source>
        <dbReference type="EMBL" id="CDO98036.1"/>
    </source>
</evidence>
<dbReference type="Pfam" id="PF02194">
    <property type="entry name" value="PXA"/>
    <property type="match status" value="1"/>
</dbReference>
<comment type="subcellular location">
    <subcellularLocation>
        <location evidence="1">Cytoplasm</location>
    </subcellularLocation>
</comment>
<dbReference type="PANTHER" id="PTHR22999:SF28">
    <property type="entry name" value="PHOX (PX) DOMAIN-CONTAINING PROTEIN"/>
    <property type="match status" value="1"/>
</dbReference>
<name>A0A068TP52_COFCA</name>
<dbReference type="InParanoid" id="A0A068TP52"/>
<dbReference type="AlphaFoldDB" id="A0A068TP52"/>
<feature type="region of interest" description="Disordered" evidence="3">
    <location>
        <begin position="834"/>
        <end position="918"/>
    </location>
</feature>
<dbReference type="FunCoup" id="A0A068TP52">
    <property type="interactions" value="2329"/>
</dbReference>
<keyword evidence="4" id="KW-1133">Transmembrane helix</keyword>
<feature type="domain" description="PXA" evidence="6">
    <location>
        <begin position="113"/>
        <end position="293"/>
    </location>
</feature>
<keyword evidence="2" id="KW-0963">Cytoplasm</keyword>
<protein>
    <recommendedName>
        <fullName evidence="9">PXA domain-containing protein</fullName>
    </recommendedName>
</protein>
<evidence type="ECO:0000259" key="5">
    <source>
        <dbReference type="PROSITE" id="PS50195"/>
    </source>
</evidence>
<evidence type="ECO:0000313" key="8">
    <source>
        <dbReference type="Proteomes" id="UP000295252"/>
    </source>
</evidence>
<dbReference type="PROSITE" id="PS51207">
    <property type="entry name" value="PXA"/>
    <property type="match status" value="1"/>
</dbReference>
<evidence type="ECO:0000256" key="4">
    <source>
        <dbReference type="SAM" id="Phobius"/>
    </source>
</evidence>